<dbReference type="AlphaFoldDB" id="A0A0C1FFE7"/>
<proteinExistence type="predicted"/>
<dbReference type="InterPro" id="IPR002125">
    <property type="entry name" value="CMP_dCMP_dom"/>
</dbReference>
<accession>A0A0C1FFE7</accession>
<reference evidence="2 3" key="1">
    <citation type="submission" date="2014-10" db="EMBL/GenBank/DDBJ databases">
        <title>Kaistella jeonii genome.</title>
        <authorList>
            <person name="Clayton J.T."/>
            <person name="Newman J.D."/>
        </authorList>
    </citation>
    <scope>NUCLEOTIDE SEQUENCE [LARGE SCALE GENOMIC DNA]</scope>
    <source>
        <strain evidence="2 3">DSM 17048</strain>
    </source>
</reference>
<protein>
    <submittedName>
        <fullName evidence="2">Cytidine deaminase</fullName>
    </submittedName>
</protein>
<name>A0A0C1FFE7_9FLAO</name>
<dbReference type="Pfam" id="PF00383">
    <property type="entry name" value="dCMP_cyt_deam_1"/>
    <property type="match status" value="1"/>
</dbReference>
<dbReference type="PANTHER" id="PTHR11079">
    <property type="entry name" value="CYTOSINE DEAMINASE FAMILY MEMBER"/>
    <property type="match status" value="1"/>
</dbReference>
<feature type="domain" description="CMP/dCMP-type deaminase" evidence="1">
    <location>
        <begin position="7"/>
        <end position="126"/>
    </location>
</feature>
<dbReference type="Gene3D" id="3.40.140.10">
    <property type="entry name" value="Cytidine Deaminase, domain 2"/>
    <property type="match status" value="1"/>
</dbReference>
<dbReference type="SUPFAM" id="SSF53927">
    <property type="entry name" value="Cytidine deaminase-like"/>
    <property type="match status" value="1"/>
</dbReference>
<dbReference type="PANTHER" id="PTHR11079:SF179">
    <property type="entry name" value="TRNA(ADENINE(34)) DEAMINASE, CHLOROPLASTIC"/>
    <property type="match status" value="1"/>
</dbReference>
<evidence type="ECO:0000313" key="3">
    <source>
        <dbReference type="Proteomes" id="UP000031473"/>
    </source>
</evidence>
<dbReference type="InterPro" id="IPR016193">
    <property type="entry name" value="Cytidine_deaminase-like"/>
</dbReference>
<dbReference type="GO" id="GO:0002100">
    <property type="term" value="P:tRNA wobble adenosine to inosine editing"/>
    <property type="evidence" value="ECO:0007669"/>
    <property type="project" value="InterPro"/>
</dbReference>
<keyword evidence="3" id="KW-1185">Reference proteome</keyword>
<dbReference type="CDD" id="cd01285">
    <property type="entry name" value="nucleoside_deaminase"/>
    <property type="match status" value="1"/>
</dbReference>
<sequence>MKNTIKSTDEKYLKRCLELAKEAVEAGDEAFGSVLVNEEGKIIAEARNRVNEKTILAHPEIDLAYWAAENLSDEERAKTTMYTTGEHCPMCSAAHGWVGLGTLVYLSSAKQLGEWQKEFDLAAAPINFLPVEDIIKNVEVRGPTEGELLEEIKKLHEIVWSGKM</sequence>
<gene>
    <name evidence="2" type="ORF">OA86_01160</name>
</gene>
<dbReference type="OrthoDB" id="9802676at2"/>
<evidence type="ECO:0000259" key="1">
    <source>
        <dbReference type="PROSITE" id="PS51747"/>
    </source>
</evidence>
<evidence type="ECO:0000313" key="2">
    <source>
        <dbReference type="EMBL" id="KIA90523.1"/>
    </source>
</evidence>
<dbReference type="PROSITE" id="PS51747">
    <property type="entry name" value="CYT_DCMP_DEAMINASES_2"/>
    <property type="match status" value="1"/>
</dbReference>
<organism evidence="2 3">
    <name type="scientific">Kaistella jeonii</name>
    <dbReference type="NCBI Taxonomy" id="266749"/>
    <lineage>
        <taxon>Bacteria</taxon>
        <taxon>Pseudomonadati</taxon>
        <taxon>Bacteroidota</taxon>
        <taxon>Flavobacteriia</taxon>
        <taxon>Flavobacteriales</taxon>
        <taxon>Weeksellaceae</taxon>
        <taxon>Chryseobacterium group</taxon>
        <taxon>Kaistella</taxon>
    </lineage>
</organism>
<dbReference type="Proteomes" id="UP000031473">
    <property type="component" value="Unassembled WGS sequence"/>
</dbReference>
<comment type="caution">
    <text evidence="2">The sequence shown here is derived from an EMBL/GenBank/DDBJ whole genome shotgun (WGS) entry which is preliminary data.</text>
</comment>
<dbReference type="EMBL" id="JSYL01000001">
    <property type="protein sequence ID" value="KIA90523.1"/>
    <property type="molecule type" value="Genomic_DNA"/>
</dbReference>
<dbReference type="STRING" id="266749.SAMN05421876_101299"/>
<dbReference type="GO" id="GO:0052717">
    <property type="term" value="F:tRNA-specific adenosine-34 deaminase activity"/>
    <property type="evidence" value="ECO:0007669"/>
    <property type="project" value="UniProtKB-EC"/>
</dbReference>
<dbReference type="GO" id="GO:0046872">
    <property type="term" value="F:metal ion binding"/>
    <property type="evidence" value="ECO:0007669"/>
    <property type="project" value="UniProtKB-KW"/>
</dbReference>
<dbReference type="RefSeq" id="WP_039347523.1">
    <property type="nucleotide sequence ID" value="NZ_FOLA01000001.1"/>
</dbReference>